<protein>
    <submittedName>
        <fullName evidence="1">Uncharacterized protein</fullName>
    </submittedName>
</protein>
<evidence type="ECO:0000313" key="1">
    <source>
        <dbReference type="EMBL" id="QJA45151.1"/>
    </source>
</evidence>
<reference evidence="1" key="1">
    <citation type="submission" date="2020-03" db="EMBL/GenBank/DDBJ databases">
        <title>The deep terrestrial virosphere.</title>
        <authorList>
            <person name="Holmfeldt K."/>
            <person name="Nilsson E."/>
            <person name="Simone D."/>
            <person name="Lopez-Fernandez M."/>
            <person name="Wu X."/>
            <person name="de Brujin I."/>
            <person name="Lundin D."/>
            <person name="Andersson A."/>
            <person name="Bertilsson S."/>
            <person name="Dopson M."/>
        </authorList>
    </citation>
    <scope>NUCLEOTIDE SEQUENCE</scope>
    <source>
        <strain evidence="1">TM448A00186</strain>
    </source>
</reference>
<dbReference type="EMBL" id="MT143986">
    <property type="protein sequence ID" value="QJA45151.1"/>
    <property type="molecule type" value="Genomic_DNA"/>
</dbReference>
<organism evidence="1">
    <name type="scientific">viral metagenome</name>
    <dbReference type="NCBI Taxonomy" id="1070528"/>
    <lineage>
        <taxon>unclassified sequences</taxon>
        <taxon>metagenomes</taxon>
        <taxon>organismal metagenomes</taxon>
    </lineage>
</organism>
<name>A0A6H1ZCJ4_9ZZZZ</name>
<dbReference type="AlphaFoldDB" id="A0A6H1ZCJ4"/>
<gene>
    <name evidence="1" type="ORF">TM448A00186_0063</name>
</gene>
<accession>A0A6H1ZCJ4</accession>
<sequence length="67" mass="8160">MLYQICHQFKKDRMKVEMMAQSDINSNSEMEAFVREVKKRHPLPSNKYDWLVCNEKSKYFTWAVEKI</sequence>
<proteinExistence type="predicted"/>